<dbReference type="EMBL" id="JANJQO010001020">
    <property type="protein sequence ID" value="KAJ2973147.1"/>
    <property type="molecule type" value="Genomic_DNA"/>
</dbReference>
<reference evidence="1" key="1">
    <citation type="submission" date="2022-08" db="EMBL/GenBank/DDBJ databases">
        <title>Genome Sequence of Lecanicillium fungicola.</title>
        <authorList>
            <person name="Buettner E."/>
        </authorList>
    </citation>
    <scope>NUCLEOTIDE SEQUENCE</scope>
    <source>
        <strain evidence="1">Babe33</strain>
    </source>
</reference>
<sequence>MLTGWFGQTNTGSRASTEDGGNRSDPDDDTQIMEPDQGNGMFSLQNSSEPPDSARLFFEASNNLLRADATMPTVLSHIISQLRPGADLSRVVLPTFILEPRSMLERITNFMCHPEMLLHIPTIDDDVERFVSVVKFYLSGWHIRPPSPSTLSSAKSSPVTGIFPKTSKHTIFPNRPHTTPPKSSYFYMAPEHNIRIDGTLKPRSKFLGNSAASMMEGVAFLSLLNRGQDKTKGERYIITQPNMYARGILFGKMKYELGDHSFVRCPELDLTADVDFKTKGWVGGTYNAIGGVIKRESTGEVLFELSGMWNEEMFIKNVATGQREMFFDATHAKPSIPSVRPIAEQEERESQRLWESTAKAVIDRNHELATDEKTKIEDRQREEAAVRAQEHAEWQPRLFRAVKPSVEESEQGEENLEWIINAHVDISASPAEQTKQILSIFPILPGQKAGQAPSATPNNTAPPPSGAKQDAGGDLIDIGDSDNAAQTPVSQQSTVKPADDVESMLQQTGKPAEGSLIDL</sequence>
<dbReference type="Proteomes" id="UP001143910">
    <property type="component" value="Unassembled WGS sequence"/>
</dbReference>
<organism evidence="1 2">
    <name type="scientific">Zarea fungicola</name>
    <dbReference type="NCBI Taxonomy" id="93591"/>
    <lineage>
        <taxon>Eukaryota</taxon>
        <taxon>Fungi</taxon>
        <taxon>Dikarya</taxon>
        <taxon>Ascomycota</taxon>
        <taxon>Pezizomycotina</taxon>
        <taxon>Sordariomycetes</taxon>
        <taxon>Hypocreomycetidae</taxon>
        <taxon>Hypocreales</taxon>
        <taxon>Cordycipitaceae</taxon>
        <taxon>Zarea</taxon>
    </lineage>
</organism>
<comment type="caution">
    <text evidence="1">The sequence shown here is derived from an EMBL/GenBank/DDBJ whole genome shotgun (WGS) entry which is preliminary data.</text>
</comment>
<evidence type="ECO:0000313" key="2">
    <source>
        <dbReference type="Proteomes" id="UP001143910"/>
    </source>
</evidence>
<keyword evidence="2" id="KW-1185">Reference proteome</keyword>
<name>A0ACC1N1K9_9HYPO</name>
<evidence type="ECO:0000313" key="1">
    <source>
        <dbReference type="EMBL" id="KAJ2973147.1"/>
    </source>
</evidence>
<protein>
    <submittedName>
        <fullName evidence="1">Uncharacterized protein</fullName>
    </submittedName>
</protein>
<gene>
    <name evidence="1" type="ORF">NQ176_g6770</name>
</gene>
<proteinExistence type="predicted"/>
<accession>A0ACC1N1K9</accession>